<evidence type="ECO:0000256" key="1">
    <source>
        <dbReference type="SAM" id="Coils"/>
    </source>
</evidence>
<feature type="compositionally biased region" description="Polar residues" evidence="2">
    <location>
        <begin position="442"/>
        <end position="460"/>
    </location>
</feature>
<feature type="region of interest" description="Disordered" evidence="2">
    <location>
        <begin position="516"/>
        <end position="544"/>
    </location>
</feature>
<feature type="region of interest" description="Disordered" evidence="2">
    <location>
        <begin position="101"/>
        <end position="120"/>
    </location>
</feature>
<comment type="caution">
    <text evidence="3">The sequence shown here is derived from an EMBL/GenBank/DDBJ whole genome shotgun (WGS) entry which is preliminary data.</text>
</comment>
<organism evidence="3 4">
    <name type="scientific">Macrostomum lignano</name>
    <dbReference type="NCBI Taxonomy" id="282301"/>
    <lineage>
        <taxon>Eukaryota</taxon>
        <taxon>Metazoa</taxon>
        <taxon>Spiralia</taxon>
        <taxon>Lophotrochozoa</taxon>
        <taxon>Platyhelminthes</taxon>
        <taxon>Rhabditophora</taxon>
        <taxon>Macrostomorpha</taxon>
        <taxon>Macrostomida</taxon>
        <taxon>Macrostomidae</taxon>
        <taxon>Macrostomum</taxon>
    </lineage>
</organism>
<feature type="region of interest" description="Disordered" evidence="2">
    <location>
        <begin position="70"/>
        <end position="95"/>
    </location>
</feature>
<feature type="compositionally biased region" description="Polar residues" evidence="2">
    <location>
        <begin position="334"/>
        <end position="352"/>
    </location>
</feature>
<feature type="compositionally biased region" description="Low complexity" evidence="2">
    <location>
        <begin position="70"/>
        <end position="82"/>
    </location>
</feature>
<keyword evidence="4" id="KW-1185">Reference proteome</keyword>
<reference evidence="3 4" key="1">
    <citation type="submission" date="2017-06" db="EMBL/GenBank/DDBJ databases">
        <title>A platform for efficient transgenesis in Macrostomum lignano, a flatworm model organism for stem cell research.</title>
        <authorList>
            <person name="Berezikov E."/>
        </authorList>
    </citation>
    <scope>NUCLEOTIDE SEQUENCE [LARGE SCALE GENOMIC DNA]</scope>
    <source>
        <strain evidence="3">DV1</strain>
        <tissue evidence="3">Whole organism</tissue>
    </source>
</reference>
<dbReference type="PANTHER" id="PTHR23159:SF60">
    <property type="entry name" value="SPINDLE ASSEMBLY ABNORMAL PROTEIN 4"/>
    <property type="match status" value="1"/>
</dbReference>
<feature type="compositionally biased region" description="Polar residues" evidence="2">
    <location>
        <begin position="365"/>
        <end position="374"/>
    </location>
</feature>
<accession>A0A267GBL5</accession>
<feature type="compositionally biased region" description="Polar residues" evidence="2">
    <location>
        <begin position="407"/>
        <end position="425"/>
    </location>
</feature>
<dbReference type="STRING" id="282301.A0A267GBL5"/>
<feature type="compositionally biased region" description="Low complexity" evidence="2">
    <location>
        <begin position="430"/>
        <end position="440"/>
    </location>
</feature>
<evidence type="ECO:0000256" key="2">
    <source>
        <dbReference type="SAM" id="MobiDB-lite"/>
    </source>
</evidence>
<feature type="region of interest" description="Disordered" evidence="2">
    <location>
        <begin position="749"/>
        <end position="775"/>
    </location>
</feature>
<evidence type="ECO:0000313" key="3">
    <source>
        <dbReference type="EMBL" id="PAA83445.1"/>
    </source>
</evidence>
<feature type="compositionally biased region" description="Polar residues" evidence="2">
    <location>
        <begin position="516"/>
        <end position="538"/>
    </location>
</feature>
<feature type="coiled-coil region" evidence="1">
    <location>
        <begin position="587"/>
        <end position="625"/>
    </location>
</feature>
<name>A0A267GBL5_9PLAT</name>
<dbReference type="PANTHER" id="PTHR23159">
    <property type="entry name" value="CENTROSOMAL PROTEIN 2"/>
    <property type="match status" value="1"/>
</dbReference>
<gene>
    <name evidence="3" type="ORF">BOX15_Mlig031107g2</name>
</gene>
<feature type="compositionally biased region" description="Low complexity" evidence="2">
    <location>
        <begin position="377"/>
        <end position="386"/>
    </location>
</feature>
<dbReference type="Proteomes" id="UP000215902">
    <property type="component" value="Unassembled WGS sequence"/>
</dbReference>
<dbReference type="EMBL" id="NIVC01000419">
    <property type="protein sequence ID" value="PAA83445.1"/>
    <property type="molecule type" value="Genomic_DNA"/>
</dbReference>
<feature type="region of interest" description="Disordered" evidence="2">
    <location>
        <begin position="244"/>
        <end position="264"/>
    </location>
</feature>
<sequence length="911" mass="102849">MAQQPGGPELQRQCQPHSIVSEEDFVVIAGSGGSSPSSLQSPGTEATDYQLSLTAATASSSSESELQKIAQQISQVSQQQASLHDSLRDNSGSLEQLRNLMRERQAEMKKKLADKDAELGEKTEQCEALLASSEQMKAELARLRTREEEWQQTSEDYQKLKNQYNLLTNTKERLESEKADLQRSRDETLAAETQKLQAKFDEERSAAVEAERDKWQQELAELQANHAAEVKALHLELTGAKKENEGNLQAAQAENERALTSERERCRAEADRLVAEHSSAIETMRKEFEEKIREQERLTEEAKRELQELSEKHEAEKAEMFELVKQFGVSSFSTDNFRSNDAGTMTDSSASGGNYPELHEVRTVLSRQAVQEQGVSPAESVAGPPGVGVAVASIAVSVSRSDAGTSMDDSFNSVVDQSTSTSETADGQEESSSSNVEGSGAVDQSQTTEIEVKTVESQTDPLECPQIENSESLQKNSATRNLTMQLASFAASLKTERQKVEDLETSIKKLEKENATLKQTTSQTLSKKQNEESVSVLQKQLDEKQSELDSVIKDLDETRNKVCELTEKVKHYESQKMKRAVHGETVSENSDAQKDEAIRELRKQLEEKQMELDSLLQDFDETRHTVYQLNEKVNEYKSRAEQRAQLASSRAATGRLEKLLAEKQVELDSVLEDFDETRHKVYELNEKIKDYERRGDRRDNVANVRADGDVSKLQTQLTKKQEELDSLTEDLDETRHKVYELNEKVKDYENRGMHPSPAQTEVKNGGAEANSMQQADEAAKLQKQLEQKQSELDSVLQDFDETRHKVYELNEKIKTLESGSAQGNSQTEKLQQEIRELKSQAEIDKNMANQLHMEIDSARNEQSFKAKKLQAAETEVEKLKEELRKMKELEDELRKQCRDSDETVRQFCQVR</sequence>
<dbReference type="AlphaFoldDB" id="A0A267GBL5"/>
<feature type="region of interest" description="Disordered" evidence="2">
    <location>
        <begin position="400"/>
        <end position="479"/>
    </location>
</feature>
<feature type="region of interest" description="Disordered" evidence="2">
    <location>
        <begin position="334"/>
        <end position="386"/>
    </location>
</feature>
<evidence type="ECO:0000313" key="4">
    <source>
        <dbReference type="Proteomes" id="UP000215902"/>
    </source>
</evidence>
<proteinExistence type="predicted"/>
<protein>
    <submittedName>
        <fullName evidence="3">Uncharacterized protein</fullName>
    </submittedName>
</protein>
<feature type="compositionally biased region" description="Polar residues" evidence="2">
    <location>
        <begin position="467"/>
        <end position="479"/>
    </location>
</feature>
<feature type="compositionally biased region" description="Basic and acidic residues" evidence="2">
    <location>
        <begin position="254"/>
        <end position="264"/>
    </location>
</feature>
<keyword evidence="1" id="KW-0175">Coiled coil</keyword>